<evidence type="ECO:0000259" key="1">
    <source>
        <dbReference type="PROSITE" id="PS50181"/>
    </source>
</evidence>
<reference evidence="2" key="1">
    <citation type="submission" date="2020-05" db="EMBL/GenBank/DDBJ databases">
        <title>Mycena genomes resolve the evolution of fungal bioluminescence.</title>
        <authorList>
            <person name="Tsai I.J."/>
        </authorList>
    </citation>
    <scope>NUCLEOTIDE SEQUENCE</scope>
    <source>
        <strain evidence="2">171206Taipei</strain>
    </source>
</reference>
<dbReference type="Proteomes" id="UP000636479">
    <property type="component" value="Unassembled WGS sequence"/>
</dbReference>
<gene>
    <name evidence="2" type="ORF">MIND_00865100</name>
</gene>
<comment type="caution">
    <text evidence="2">The sequence shown here is derived from an EMBL/GenBank/DDBJ whole genome shotgun (WGS) entry which is preliminary data.</text>
</comment>
<dbReference type="SUPFAM" id="SSF52047">
    <property type="entry name" value="RNI-like"/>
    <property type="match status" value="1"/>
</dbReference>
<evidence type="ECO:0000313" key="3">
    <source>
        <dbReference type="Proteomes" id="UP000636479"/>
    </source>
</evidence>
<evidence type="ECO:0000313" key="2">
    <source>
        <dbReference type="EMBL" id="KAF7299165.1"/>
    </source>
</evidence>
<dbReference type="GeneID" id="59347827"/>
<keyword evidence="3" id="KW-1185">Reference proteome</keyword>
<proteinExistence type="predicted"/>
<dbReference type="OrthoDB" id="5354526at2759"/>
<dbReference type="InterPro" id="IPR001810">
    <property type="entry name" value="F-box_dom"/>
</dbReference>
<dbReference type="AlphaFoldDB" id="A0A8H6SGH6"/>
<name>A0A8H6SGH6_9AGAR</name>
<dbReference type="InterPro" id="IPR036047">
    <property type="entry name" value="F-box-like_dom_sf"/>
</dbReference>
<feature type="domain" description="F-box" evidence="1">
    <location>
        <begin position="1"/>
        <end position="48"/>
    </location>
</feature>
<dbReference type="PROSITE" id="PS50181">
    <property type="entry name" value="FBOX"/>
    <property type="match status" value="1"/>
</dbReference>
<protein>
    <recommendedName>
        <fullName evidence="1">F-box domain-containing protein</fullName>
    </recommendedName>
</protein>
<dbReference type="RefSeq" id="XP_037218553.1">
    <property type="nucleotide sequence ID" value="XM_037365311.1"/>
</dbReference>
<sequence>MLQLPNEIRALIFGYVDSQTLSVVSITSRLLHAASASALLRHLVWRSHRRAEEHLHTFWQKYPDRERFVRSLSLKFTPALRKDLSSDPEPDGSEFDFDFHQDVLSKISRFHYSLFQLVLCGLAIPANFYALLDSLPHLRDLTIRQCVIPDPPPRLSCPPSLEVLTLVHLRPRRQRVPTYSPYFIHLFPTVTRLAIDHLGIATFPAPHSFPMICSPTNIVLAFSFPSLMLPTQDYANILREIPSENLCTLTVIDTFCYSPTRPSCPELDFWDTKLRFPCLHSVTAPLAIINALIRVTAGLQHVAVQGAIWHTHLATRLIDELQQYRHHVRSLALTLVSWDELVATRASEALPRLERLEILYQVDGEGGIDDFQPQPSKAFFATMTGRHLSKLPHLTTLCIHPFPASLYDSFQFPLRALEEPATPSFALVVEEGLRRVSPAKIEEMWRLLPNLQQVTLPDGDQALQTWIRHAKGQWRAMGNCRDYEAGWTSARAVPKTMYATHDPSIYE</sequence>
<accession>A0A8H6SGH6</accession>
<organism evidence="2 3">
    <name type="scientific">Mycena indigotica</name>
    <dbReference type="NCBI Taxonomy" id="2126181"/>
    <lineage>
        <taxon>Eukaryota</taxon>
        <taxon>Fungi</taxon>
        <taxon>Dikarya</taxon>
        <taxon>Basidiomycota</taxon>
        <taxon>Agaricomycotina</taxon>
        <taxon>Agaricomycetes</taxon>
        <taxon>Agaricomycetidae</taxon>
        <taxon>Agaricales</taxon>
        <taxon>Marasmiineae</taxon>
        <taxon>Mycenaceae</taxon>
        <taxon>Mycena</taxon>
    </lineage>
</organism>
<dbReference type="SUPFAM" id="SSF81383">
    <property type="entry name" value="F-box domain"/>
    <property type="match status" value="1"/>
</dbReference>
<dbReference type="EMBL" id="JACAZF010000007">
    <property type="protein sequence ID" value="KAF7299165.1"/>
    <property type="molecule type" value="Genomic_DNA"/>
</dbReference>